<evidence type="ECO:0000256" key="1">
    <source>
        <dbReference type="ARBA" id="ARBA00004123"/>
    </source>
</evidence>
<evidence type="ECO:0000256" key="2">
    <source>
        <dbReference type="ARBA" id="ARBA00022723"/>
    </source>
</evidence>
<keyword evidence="9" id="KW-1185">Reference proteome</keyword>
<keyword evidence="5" id="KW-0539">Nucleus</keyword>
<evidence type="ECO:0000313" key="9">
    <source>
        <dbReference type="Proteomes" id="UP000006514"/>
    </source>
</evidence>
<dbReference type="Gene3D" id="3.30.1740.10">
    <property type="entry name" value="Zinc finger, PARP-type"/>
    <property type="match status" value="1"/>
</dbReference>
<feature type="compositionally biased region" description="Basic and acidic residues" evidence="6">
    <location>
        <begin position="135"/>
        <end position="146"/>
    </location>
</feature>
<dbReference type="EMBL" id="JH687856">
    <property type="protein sequence ID" value="EJD36687.1"/>
    <property type="molecule type" value="Genomic_DNA"/>
</dbReference>
<protein>
    <recommendedName>
        <fullName evidence="7">PARP-type domain-containing protein</fullName>
    </recommendedName>
</protein>
<dbReference type="InterPro" id="IPR036957">
    <property type="entry name" value="Znf_PARP_sf"/>
</dbReference>
<accession>J0D9V6</accession>
<comment type="subcellular location">
    <subcellularLocation>
        <location evidence="1">Nucleus</location>
    </subcellularLocation>
</comment>
<dbReference type="InParanoid" id="J0D9V6"/>
<evidence type="ECO:0000256" key="6">
    <source>
        <dbReference type="SAM" id="MobiDB-lite"/>
    </source>
</evidence>
<dbReference type="GO" id="GO:0003677">
    <property type="term" value="F:DNA binding"/>
    <property type="evidence" value="ECO:0007669"/>
    <property type="project" value="InterPro"/>
</dbReference>
<dbReference type="KEGG" id="adl:AURDEDRAFT_188316"/>
<feature type="domain" description="PARP-type" evidence="7">
    <location>
        <begin position="41"/>
        <end position="86"/>
    </location>
</feature>
<organism evidence="8 9">
    <name type="scientific">Auricularia subglabra (strain TFB-10046 / SS5)</name>
    <name type="common">White-rot fungus</name>
    <name type="synonym">Auricularia delicata (strain TFB10046)</name>
    <dbReference type="NCBI Taxonomy" id="717982"/>
    <lineage>
        <taxon>Eukaryota</taxon>
        <taxon>Fungi</taxon>
        <taxon>Dikarya</taxon>
        <taxon>Basidiomycota</taxon>
        <taxon>Agaricomycotina</taxon>
        <taxon>Agaricomycetes</taxon>
        <taxon>Auriculariales</taxon>
        <taxon>Auriculariaceae</taxon>
        <taxon>Auricularia</taxon>
    </lineage>
</organism>
<evidence type="ECO:0000313" key="8">
    <source>
        <dbReference type="EMBL" id="EJD36687.1"/>
    </source>
</evidence>
<proteinExistence type="predicted"/>
<evidence type="ECO:0000256" key="5">
    <source>
        <dbReference type="ARBA" id="ARBA00023242"/>
    </source>
</evidence>
<keyword evidence="2" id="KW-0479">Metal-binding</keyword>
<dbReference type="InterPro" id="IPR001510">
    <property type="entry name" value="Znf_PARP"/>
</dbReference>
<dbReference type="Proteomes" id="UP000006514">
    <property type="component" value="Unassembled WGS sequence"/>
</dbReference>
<keyword evidence="4" id="KW-0862">Zinc</keyword>
<dbReference type="AlphaFoldDB" id="J0D9V6"/>
<reference evidence="9" key="1">
    <citation type="journal article" date="2012" name="Science">
        <title>The Paleozoic origin of enzymatic lignin decomposition reconstructed from 31 fungal genomes.</title>
        <authorList>
            <person name="Floudas D."/>
            <person name="Binder M."/>
            <person name="Riley R."/>
            <person name="Barry K."/>
            <person name="Blanchette R.A."/>
            <person name="Henrissat B."/>
            <person name="Martinez A.T."/>
            <person name="Otillar R."/>
            <person name="Spatafora J.W."/>
            <person name="Yadav J.S."/>
            <person name="Aerts A."/>
            <person name="Benoit I."/>
            <person name="Boyd A."/>
            <person name="Carlson A."/>
            <person name="Copeland A."/>
            <person name="Coutinho P.M."/>
            <person name="de Vries R.P."/>
            <person name="Ferreira P."/>
            <person name="Findley K."/>
            <person name="Foster B."/>
            <person name="Gaskell J."/>
            <person name="Glotzer D."/>
            <person name="Gorecki P."/>
            <person name="Heitman J."/>
            <person name="Hesse C."/>
            <person name="Hori C."/>
            <person name="Igarashi K."/>
            <person name="Jurgens J.A."/>
            <person name="Kallen N."/>
            <person name="Kersten P."/>
            <person name="Kohler A."/>
            <person name="Kuees U."/>
            <person name="Kumar T.K.A."/>
            <person name="Kuo A."/>
            <person name="LaButti K."/>
            <person name="Larrondo L.F."/>
            <person name="Lindquist E."/>
            <person name="Ling A."/>
            <person name="Lombard V."/>
            <person name="Lucas S."/>
            <person name="Lundell T."/>
            <person name="Martin R."/>
            <person name="McLaughlin D.J."/>
            <person name="Morgenstern I."/>
            <person name="Morin E."/>
            <person name="Murat C."/>
            <person name="Nagy L.G."/>
            <person name="Nolan M."/>
            <person name="Ohm R.A."/>
            <person name="Patyshakuliyeva A."/>
            <person name="Rokas A."/>
            <person name="Ruiz-Duenas F.J."/>
            <person name="Sabat G."/>
            <person name="Salamov A."/>
            <person name="Samejima M."/>
            <person name="Schmutz J."/>
            <person name="Slot J.C."/>
            <person name="St John F."/>
            <person name="Stenlid J."/>
            <person name="Sun H."/>
            <person name="Sun S."/>
            <person name="Syed K."/>
            <person name="Tsang A."/>
            <person name="Wiebenga A."/>
            <person name="Young D."/>
            <person name="Pisabarro A."/>
            <person name="Eastwood D.C."/>
            <person name="Martin F."/>
            <person name="Cullen D."/>
            <person name="Grigoriev I.V."/>
            <person name="Hibbett D.S."/>
        </authorList>
    </citation>
    <scope>NUCLEOTIDE SEQUENCE [LARGE SCALE GENOMIC DNA]</scope>
    <source>
        <strain evidence="9">TFB10046</strain>
    </source>
</reference>
<feature type="compositionally biased region" description="Basic and acidic residues" evidence="6">
    <location>
        <begin position="154"/>
        <end position="163"/>
    </location>
</feature>
<dbReference type="PROSITE" id="PS50064">
    <property type="entry name" value="ZF_PARP_2"/>
    <property type="match status" value="1"/>
</dbReference>
<evidence type="ECO:0000256" key="4">
    <source>
        <dbReference type="ARBA" id="ARBA00022833"/>
    </source>
</evidence>
<dbReference type="GO" id="GO:0008270">
    <property type="term" value="F:zinc ion binding"/>
    <property type="evidence" value="ECO:0007669"/>
    <property type="project" value="UniProtKB-KW"/>
</dbReference>
<sequence length="183" mass="20228">MTARFDVSANLVNTSCGDLSCARAIQPGDLALCRKENGVPWTHWECIPEVMRATIKSRGGLRHLVGWAHLTDDQQARVEALLADVDLVKFKRQGPVPVRKPLAPAPLAAKTPSNIPEVSKYAKDLLLASHRREVRAKQRAKDKENRVPAPAPVEPRKRKERPVIVRPTLATKGRKRPSTSSTA</sequence>
<gene>
    <name evidence="8" type="ORF">AURDEDRAFT_188316</name>
</gene>
<evidence type="ECO:0000259" key="7">
    <source>
        <dbReference type="PROSITE" id="PS50064"/>
    </source>
</evidence>
<feature type="region of interest" description="Disordered" evidence="6">
    <location>
        <begin position="133"/>
        <end position="183"/>
    </location>
</feature>
<name>J0D9V6_AURST</name>
<keyword evidence="3" id="KW-0863">Zinc-finger</keyword>
<dbReference type="GO" id="GO:0005634">
    <property type="term" value="C:nucleus"/>
    <property type="evidence" value="ECO:0007669"/>
    <property type="project" value="UniProtKB-SubCell"/>
</dbReference>
<evidence type="ECO:0000256" key="3">
    <source>
        <dbReference type="ARBA" id="ARBA00022771"/>
    </source>
</evidence>